<dbReference type="PROSITE" id="PS52016">
    <property type="entry name" value="TONB_DEPENDENT_REC_3"/>
    <property type="match status" value="1"/>
</dbReference>
<dbReference type="EMBL" id="JACAQE010000009">
    <property type="protein sequence ID" value="NWC17334.1"/>
    <property type="molecule type" value="Genomic_DNA"/>
</dbReference>
<keyword evidence="6 15" id="KW-0732">Signal</keyword>
<dbReference type="PANTHER" id="PTHR32552:SF83">
    <property type="entry name" value="BLR3904 PROTEIN"/>
    <property type="match status" value="1"/>
</dbReference>
<evidence type="ECO:0000256" key="8">
    <source>
        <dbReference type="ARBA" id="ARBA00023077"/>
    </source>
</evidence>
<dbReference type="InterPro" id="IPR036942">
    <property type="entry name" value="Beta-barrel_TonB_sf"/>
</dbReference>
<keyword evidence="5 12" id="KW-0812">Transmembrane</keyword>
<keyword evidence="8 14" id="KW-0798">TonB box</keyword>
<dbReference type="Gene3D" id="2.40.170.20">
    <property type="entry name" value="TonB-dependent receptor, beta-barrel domain"/>
    <property type="match status" value="1"/>
</dbReference>
<dbReference type="PANTHER" id="PTHR32552">
    <property type="entry name" value="FERRICHROME IRON RECEPTOR-RELATED"/>
    <property type="match status" value="1"/>
</dbReference>
<dbReference type="InterPro" id="IPR037066">
    <property type="entry name" value="Plug_dom_sf"/>
</dbReference>
<evidence type="ECO:0000256" key="5">
    <source>
        <dbReference type="ARBA" id="ARBA00022692"/>
    </source>
</evidence>
<comment type="similarity">
    <text evidence="2 12 14">Belongs to the TonB-dependent receptor family.</text>
</comment>
<evidence type="ECO:0000256" key="11">
    <source>
        <dbReference type="ARBA" id="ARBA00023237"/>
    </source>
</evidence>
<dbReference type="PROSITE" id="PS01156">
    <property type="entry name" value="TONB_DEPENDENT_REC_2"/>
    <property type="match status" value="1"/>
</dbReference>
<comment type="caution">
    <text evidence="18">The sequence shown here is derived from an EMBL/GenBank/DDBJ whole genome shotgun (WGS) entry which is preliminary data.</text>
</comment>
<evidence type="ECO:0000256" key="15">
    <source>
        <dbReference type="SAM" id="SignalP"/>
    </source>
</evidence>
<dbReference type="RefSeq" id="WP_017126283.1">
    <property type="nucleotide sequence ID" value="NZ_JACAQE010000009.1"/>
</dbReference>
<keyword evidence="9 12" id="KW-0472">Membrane</keyword>
<dbReference type="Pfam" id="PF00593">
    <property type="entry name" value="TonB_dep_Rec_b-barrel"/>
    <property type="match status" value="1"/>
</dbReference>
<reference evidence="18 19" key="1">
    <citation type="submission" date="2020-04" db="EMBL/GenBank/DDBJ databases">
        <title>Molecular characterization of pseudomonads from Agaricus bisporus reveal novel blotch 2 pathogens in Western Europe.</title>
        <authorList>
            <person name="Taparia T."/>
            <person name="Krijger M."/>
            <person name="Haynes E."/>
            <person name="Elpinstone J.G."/>
            <person name="Noble R."/>
            <person name="Van Der Wolf J."/>
        </authorList>
    </citation>
    <scope>NUCLEOTIDE SEQUENCE [LARGE SCALE GENOMIC DNA]</scope>
    <source>
        <strain evidence="18 19">IPO3738</strain>
    </source>
</reference>
<dbReference type="FunFam" id="2.170.130.10:FF:000001">
    <property type="entry name" value="Catecholate siderophore TonB-dependent receptor"/>
    <property type="match status" value="1"/>
</dbReference>
<dbReference type="SUPFAM" id="SSF56935">
    <property type="entry name" value="Porins"/>
    <property type="match status" value="1"/>
</dbReference>
<evidence type="ECO:0000256" key="12">
    <source>
        <dbReference type="PROSITE-ProRule" id="PRU01360"/>
    </source>
</evidence>
<dbReference type="InterPro" id="IPR012910">
    <property type="entry name" value="Plug_dom"/>
</dbReference>
<evidence type="ECO:0000256" key="7">
    <source>
        <dbReference type="ARBA" id="ARBA00023065"/>
    </source>
</evidence>
<evidence type="ECO:0000256" key="4">
    <source>
        <dbReference type="ARBA" id="ARBA00022452"/>
    </source>
</evidence>
<evidence type="ECO:0000256" key="13">
    <source>
        <dbReference type="PROSITE-ProRule" id="PRU10144"/>
    </source>
</evidence>
<organism evidence="18 19">
    <name type="scientific">Pseudomonas gingeri</name>
    <dbReference type="NCBI Taxonomy" id="117681"/>
    <lineage>
        <taxon>Bacteria</taxon>
        <taxon>Pseudomonadati</taxon>
        <taxon>Pseudomonadota</taxon>
        <taxon>Gammaproteobacteria</taxon>
        <taxon>Pseudomonadales</taxon>
        <taxon>Pseudomonadaceae</taxon>
        <taxon>Pseudomonas</taxon>
    </lineage>
</organism>
<dbReference type="Proteomes" id="UP000517547">
    <property type="component" value="Unassembled WGS sequence"/>
</dbReference>
<feature type="domain" description="TonB-dependent receptor plug" evidence="17">
    <location>
        <begin position="77"/>
        <end position="176"/>
    </location>
</feature>
<dbReference type="AlphaFoldDB" id="A0A7Y7Y3T7"/>
<feature type="chain" id="PRO_5031190394" evidence="15">
    <location>
        <begin position="40"/>
        <end position="795"/>
    </location>
</feature>
<dbReference type="Gene3D" id="2.170.130.10">
    <property type="entry name" value="TonB-dependent receptor, plug domain"/>
    <property type="match status" value="1"/>
</dbReference>
<gene>
    <name evidence="18" type="ORF">HX845_27000</name>
</gene>
<keyword evidence="4 12" id="KW-1134">Transmembrane beta strand</keyword>
<evidence type="ECO:0000313" key="19">
    <source>
        <dbReference type="Proteomes" id="UP000517547"/>
    </source>
</evidence>
<feature type="short sequence motif" description="TonB C-terminal box" evidence="13">
    <location>
        <begin position="778"/>
        <end position="795"/>
    </location>
</feature>
<evidence type="ECO:0000256" key="3">
    <source>
        <dbReference type="ARBA" id="ARBA00022448"/>
    </source>
</evidence>
<accession>A0A7Y7Y3T7</accession>
<sequence>MPSLSQSSPSRLQPLALPRTLAPVFGLMAMGALSPQALAQETEAQGTLTLPDLKVEGDYSSPFKVDRASSAKLSQPLLDTPQSVTIVPQQVLKEQNAQTLQEVLRNVPGITFMSGEGNLGWGDLFSIRGFSSEQSLTVDGVRDAGMSTRTDTFNLQQAEVFKGTGAIESGVSAVGGSVNLVSKEAHLGDANKVSAGVGSDNYRRLTADINHELNDTSALRINLMRHYNAVADRDDVDYDRWGIATSLGLGLGTQTRVFVDLFYQKDNNTPDTGLPIQRGTNGDTMPGVKRSNWYGDSSLYTQQTETTSLTARLEHDFDNDARLKNQIRWERTDNFGVLSPARFFAANANGQKTCTGPRCATLGYTGVGPISQVPGSTVNAYPGYTNNGNTAYGILRGDDFGQSKRYTILDNQTDFSFGFNTGSFSHAAVSGIELYHETYGGLKRNAEVPTGDMLFNMADPQHDFASTWVTKGEGDPRSIIDNAGVYFGDTVTLTEQWQVLGSLRYDNWRAQTTQRGQADIKSDDGALSGRAGVVYKPLPNGSIYASYSEAAEPSAVGASTNNQIYGASTTSNYTPAKSKTYEVGTKWDIAHDQLNVTAAIFRTELENSWEYQDGETAPVRALPAKRVDGVELGLQGNITPRWTAYSGFSALKSVQTKGANKGAEAKNVPDLTANLWTTYAVTDALSLSYGANYVGRRRYSDNEYVGGLNNNSSYANGPSGVNAIYVKDNEKAPGYWLHNLAAQYQFNPQTRVNLNLNNVFNTFYYSQIGASLDGFQLYGIPGAGRTLTASVDYEF</sequence>
<comment type="subcellular location">
    <subcellularLocation>
        <location evidence="1 12">Cell outer membrane</location>
        <topology evidence="1 12">Multi-pass membrane protein</topology>
    </subcellularLocation>
</comment>
<evidence type="ECO:0000259" key="17">
    <source>
        <dbReference type="Pfam" id="PF07715"/>
    </source>
</evidence>
<evidence type="ECO:0000259" key="16">
    <source>
        <dbReference type="Pfam" id="PF00593"/>
    </source>
</evidence>
<dbReference type="Pfam" id="PF07715">
    <property type="entry name" value="Plug"/>
    <property type="match status" value="1"/>
</dbReference>
<dbReference type="InterPro" id="IPR039426">
    <property type="entry name" value="TonB-dep_rcpt-like"/>
</dbReference>
<evidence type="ECO:0000256" key="2">
    <source>
        <dbReference type="ARBA" id="ARBA00009810"/>
    </source>
</evidence>
<evidence type="ECO:0000256" key="14">
    <source>
        <dbReference type="RuleBase" id="RU003357"/>
    </source>
</evidence>
<keyword evidence="10 18" id="KW-0675">Receptor</keyword>
<evidence type="ECO:0000256" key="9">
    <source>
        <dbReference type="ARBA" id="ARBA00023136"/>
    </source>
</evidence>
<feature type="domain" description="TonB-dependent receptor-like beta-barrel" evidence="16">
    <location>
        <begin position="250"/>
        <end position="759"/>
    </location>
</feature>
<keyword evidence="7" id="KW-0406">Ion transport</keyword>
<dbReference type="InterPro" id="IPR000531">
    <property type="entry name" value="Beta-barrel_TonB"/>
</dbReference>
<proteinExistence type="inferred from homology"/>
<feature type="signal peptide" evidence="15">
    <location>
        <begin position="1"/>
        <end position="39"/>
    </location>
</feature>
<protein>
    <submittedName>
        <fullName evidence="18">TonB-dependent receptor</fullName>
    </submittedName>
</protein>
<evidence type="ECO:0000256" key="1">
    <source>
        <dbReference type="ARBA" id="ARBA00004571"/>
    </source>
</evidence>
<keyword evidence="11 12" id="KW-0998">Cell outer membrane</keyword>
<evidence type="ECO:0000256" key="6">
    <source>
        <dbReference type="ARBA" id="ARBA00022729"/>
    </source>
</evidence>
<dbReference type="InterPro" id="IPR010917">
    <property type="entry name" value="TonB_rcpt_CS"/>
</dbReference>
<evidence type="ECO:0000256" key="10">
    <source>
        <dbReference type="ARBA" id="ARBA00023170"/>
    </source>
</evidence>
<dbReference type="GO" id="GO:0015344">
    <property type="term" value="F:siderophore uptake transmembrane transporter activity"/>
    <property type="evidence" value="ECO:0007669"/>
    <property type="project" value="TreeGrafter"/>
</dbReference>
<evidence type="ECO:0000313" key="18">
    <source>
        <dbReference type="EMBL" id="NWC17334.1"/>
    </source>
</evidence>
<dbReference type="GO" id="GO:0015891">
    <property type="term" value="P:siderophore transport"/>
    <property type="evidence" value="ECO:0007669"/>
    <property type="project" value="UniProtKB-ARBA"/>
</dbReference>
<dbReference type="GO" id="GO:0009279">
    <property type="term" value="C:cell outer membrane"/>
    <property type="evidence" value="ECO:0007669"/>
    <property type="project" value="UniProtKB-SubCell"/>
</dbReference>
<dbReference type="CDD" id="cd01347">
    <property type="entry name" value="ligand_gated_channel"/>
    <property type="match status" value="1"/>
</dbReference>
<keyword evidence="3 12" id="KW-0813">Transport</keyword>
<name>A0A7Y7Y3T7_9PSED</name>